<feature type="transmembrane region" description="Helical" evidence="13">
    <location>
        <begin position="72"/>
        <end position="91"/>
    </location>
</feature>
<keyword evidence="8 13" id="KW-1133">Transmembrane helix</keyword>
<reference evidence="14 15" key="1">
    <citation type="submission" date="2015-08" db="EMBL/GenBank/DDBJ databases">
        <title>Genomic sequence of Lactobacillus heilongjiangensis DSM 28069, isolated from Chinese traditional pickle.</title>
        <authorList>
            <person name="Jiang X."/>
            <person name="Zheng B."/>
            <person name="Cheng H."/>
        </authorList>
    </citation>
    <scope>NUCLEOTIDE SEQUENCE [LARGE SCALE GENOMIC DNA]</scope>
    <source>
        <strain evidence="14 15">DSM 28069</strain>
    </source>
</reference>
<dbReference type="STRING" id="1074467.JP39_00520"/>
<feature type="transmembrane region" description="Helical" evidence="13">
    <location>
        <begin position="143"/>
        <end position="164"/>
    </location>
</feature>
<dbReference type="Proteomes" id="UP000061546">
    <property type="component" value="Chromosome"/>
</dbReference>
<keyword evidence="6" id="KW-0631">Potassium channel</keyword>
<dbReference type="AlphaFoldDB" id="A0A0K2L9J8"/>
<keyword evidence="3" id="KW-0813">Transport</keyword>
<evidence type="ECO:0000256" key="1">
    <source>
        <dbReference type="ARBA" id="ARBA00004141"/>
    </source>
</evidence>
<keyword evidence="9" id="KW-0406">Ion transport</keyword>
<proteinExistence type="inferred from homology"/>
<evidence type="ECO:0000256" key="4">
    <source>
        <dbReference type="ARBA" id="ARBA00022538"/>
    </source>
</evidence>
<dbReference type="Pfam" id="PF06736">
    <property type="entry name" value="TMEM175"/>
    <property type="match status" value="1"/>
</dbReference>
<dbReference type="PANTHER" id="PTHR31462:SF5">
    <property type="entry name" value="ENDOSOMAL_LYSOSOMAL PROTON CHANNEL TMEM175"/>
    <property type="match status" value="1"/>
</dbReference>
<dbReference type="EMBL" id="CP012559">
    <property type="protein sequence ID" value="ALB27977.1"/>
    <property type="molecule type" value="Genomic_DNA"/>
</dbReference>
<keyword evidence="11" id="KW-0407">Ion channel</keyword>
<keyword evidence="5 13" id="KW-0812">Transmembrane</keyword>
<feature type="transmembrane region" description="Helical" evidence="13">
    <location>
        <begin position="43"/>
        <end position="60"/>
    </location>
</feature>
<sequence>MSKERLVAFTDAVLAIVITILVLELDKPTQVTWAGIFALRENYFAYTTSFFWIGLMWLSHHNGWQEVKKINSSIVILSLVMLFFTSFFPYTTSIMASHFNNSVAQALYGINVILVTFSNIAISQALNHANRHLHFGLLFTTPNWVMILNLLLKFIGLIITLTIYPPMMTWVVMFDVAFLSVIMWITRNNDQTI</sequence>
<dbReference type="InterPro" id="IPR010617">
    <property type="entry name" value="TMEM175-like"/>
</dbReference>
<dbReference type="KEGG" id="lhi:JP39_00520"/>
<evidence type="ECO:0008006" key="16">
    <source>
        <dbReference type="Google" id="ProtNLM"/>
    </source>
</evidence>
<evidence type="ECO:0000256" key="13">
    <source>
        <dbReference type="SAM" id="Phobius"/>
    </source>
</evidence>
<evidence type="ECO:0000256" key="7">
    <source>
        <dbReference type="ARBA" id="ARBA00022958"/>
    </source>
</evidence>
<dbReference type="GO" id="GO:0015252">
    <property type="term" value="F:proton channel activity"/>
    <property type="evidence" value="ECO:0007669"/>
    <property type="project" value="InterPro"/>
</dbReference>
<evidence type="ECO:0000256" key="11">
    <source>
        <dbReference type="ARBA" id="ARBA00023303"/>
    </source>
</evidence>
<evidence type="ECO:0000313" key="14">
    <source>
        <dbReference type="EMBL" id="ALB27977.1"/>
    </source>
</evidence>
<evidence type="ECO:0000256" key="3">
    <source>
        <dbReference type="ARBA" id="ARBA00022448"/>
    </source>
</evidence>
<evidence type="ECO:0000313" key="15">
    <source>
        <dbReference type="Proteomes" id="UP000061546"/>
    </source>
</evidence>
<gene>
    <name evidence="14" type="ORF">JP39_00520</name>
</gene>
<dbReference type="OrthoDB" id="7626281at2"/>
<dbReference type="GO" id="GO:0016020">
    <property type="term" value="C:membrane"/>
    <property type="evidence" value="ECO:0007669"/>
    <property type="project" value="UniProtKB-SubCell"/>
</dbReference>
<comment type="catalytic activity">
    <reaction evidence="12">
        <text>K(+)(in) = K(+)(out)</text>
        <dbReference type="Rhea" id="RHEA:29463"/>
        <dbReference type="ChEBI" id="CHEBI:29103"/>
    </reaction>
</comment>
<dbReference type="PANTHER" id="PTHR31462">
    <property type="entry name" value="ENDOSOMAL/LYSOSOMAL POTASSIUM CHANNEL TMEM175"/>
    <property type="match status" value="1"/>
</dbReference>
<keyword evidence="10 13" id="KW-0472">Membrane</keyword>
<dbReference type="RefSeq" id="WP_041499189.1">
    <property type="nucleotide sequence ID" value="NZ_BJDV01000009.1"/>
</dbReference>
<organism evidence="14 15">
    <name type="scientific">Companilactobacillus heilongjiangensis</name>
    <dbReference type="NCBI Taxonomy" id="1074467"/>
    <lineage>
        <taxon>Bacteria</taxon>
        <taxon>Bacillati</taxon>
        <taxon>Bacillota</taxon>
        <taxon>Bacilli</taxon>
        <taxon>Lactobacillales</taxon>
        <taxon>Lactobacillaceae</taxon>
        <taxon>Companilactobacillus</taxon>
    </lineage>
</organism>
<evidence type="ECO:0000256" key="2">
    <source>
        <dbReference type="ARBA" id="ARBA00006920"/>
    </source>
</evidence>
<name>A0A0K2L9J8_9LACO</name>
<accession>A0A0K2L9J8</accession>
<protein>
    <recommendedName>
        <fullName evidence="16">Ferrochelatase</fullName>
    </recommendedName>
</protein>
<feature type="transmembrane region" description="Helical" evidence="13">
    <location>
        <begin position="7"/>
        <end position="23"/>
    </location>
</feature>
<evidence type="ECO:0000256" key="12">
    <source>
        <dbReference type="ARBA" id="ARBA00034430"/>
    </source>
</evidence>
<evidence type="ECO:0000256" key="6">
    <source>
        <dbReference type="ARBA" id="ARBA00022826"/>
    </source>
</evidence>
<evidence type="ECO:0000256" key="8">
    <source>
        <dbReference type="ARBA" id="ARBA00022989"/>
    </source>
</evidence>
<dbReference type="GO" id="GO:0005267">
    <property type="term" value="F:potassium channel activity"/>
    <property type="evidence" value="ECO:0007669"/>
    <property type="project" value="UniProtKB-KW"/>
</dbReference>
<keyword evidence="15" id="KW-1185">Reference proteome</keyword>
<keyword evidence="7" id="KW-0630">Potassium</keyword>
<feature type="transmembrane region" description="Helical" evidence="13">
    <location>
        <begin position="170"/>
        <end position="186"/>
    </location>
</feature>
<feature type="transmembrane region" description="Helical" evidence="13">
    <location>
        <begin position="103"/>
        <end position="122"/>
    </location>
</feature>
<evidence type="ECO:0000256" key="9">
    <source>
        <dbReference type="ARBA" id="ARBA00023065"/>
    </source>
</evidence>
<comment type="subcellular location">
    <subcellularLocation>
        <location evidence="1">Membrane</location>
        <topology evidence="1">Multi-pass membrane protein</topology>
    </subcellularLocation>
</comment>
<evidence type="ECO:0000256" key="5">
    <source>
        <dbReference type="ARBA" id="ARBA00022692"/>
    </source>
</evidence>
<comment type="similarity">
    <text evidence="2">Belongs to the TMEM175 family.</text>
</comment>
<keyword evidence="4" id="KW-0633">Potassium transport</keyword>
<evidence type="ECO:0000256" key="10">
    <source>
        <dbReference type="ARBA" id="ARBA00023136"/>
    </source>
</evidence>